<name>A0A6G0W5K3_9STRA</name>
<proteinExistence type="predicted"/>
<evidence type="ECO:0000313" key="1">
    <source>
        <dbReference type="EMBL" id="KAF0722351.1"/>
    </source>
</evidence>
<evidence type="ECO:0000313" key="2">
    <source>
        <dbReference type="Proteomes" id="UP000481153"/>
    </source>
</evidence>
<dbReference type="InterPro" id="IPR002110">
    <property type="entry name" value="Ankyrin_rpt"/>
</dbReference>
<gene>
    <name evidence="1" type="ORF">Ae201684_018479</name>
</gene>
<dbReference type="AlphaFoldDB" id="A0A6G0W5K3"/>
<protein>
    <submittedName>
        <fullName evidence="1">Uncharacterized protein</fullName>
    </submittedName>
</protein>
<sequence length="360" mass="41040">MEQVLLSKDVIAVISAFQPGLYDIVQSLYRETKSLRENQRNDAHVDAKWRLIFLSWREKHPDQPSLIKLMSCLAYMHPIVAFQAVVCGDIELLKTVASFCNLNLLPFNLWSLATDKFTNCKLETMVCLMDLGYKNNTQEAFHNVIRSNRVDLAQYLIQHCASERWSVRDLTTSMELLNLMLSCPHIYITKQAVDKIASMGHLAILTRLWECGKANCTTLAMDLAARNGHLQVVRFLHLTCRQACTVWAMDSAAQNGHLEIVEFLHENRFEGCSSDAMAGAIERGHLEVVKFLFTVRGEDWPMASLERSARNGHLNVVKFLLKAQPARCNPRLFAIITSKFKQDEEFVEMAKQRLITHGVE</sequence>
<accession>A0A6G0W5K3</accession>
<reference evidence="1 2" key="1">
    <citation type="submission" date="2019-07" db="EMBL/GenBank/DDBJ databases">
        <title>Genomics analysis of Aphanomyces spp. identifies a new class of oomycete effector associated with host adaptation.</title>
        <authorList>
            <person name="Gaulin E."/>
        </authorList>
    </citation>
    <scope>NUCLEOTIDE SEQUENCE [LARGE SCALE GENOMIC DNA]</scope>
    <source>
        <strain evidence="1 2">ATCC 201684</strain>
    </source>
</reference>
<dbReference type="PANTHER" id="PTHR46586">
    <property type="entry name" value="ANKYRIN REPEAT-CONTAINING PROTEIN"/>
    <property type="match status" value="1"/>
</dbReference>
<dbReference type="EMBL" id="VJMJ01000337">
    <property type="protein sequence ID" value="KAF0722351.1"/>
    <property type="molecule type" value="Genomic_DNA"/>
</dbReference>
<dbReference type="InterPro" id="IPR052050">
    <property type="entry name" value="SecEffector_AnkRepeat"/>
</dbReference>
<keyword evidence="2" id="KW-1185">Reference proteome</keyword>
<dbReference type="SUPFAM" id="SSF48403">
    <property type="entry name" value="Ankyrin repeat"/>
    <property type="match status" value="1"/>
</dbReference>
<dbReference type="InterPro" id="IPR036770">
    <property type="entry name" value="Ankyrin_rpt-contain_sf"/>
</dbReference>
<dbReference type="VEuPathDB" id="FungiDB:AeMF1_002526"/>
<dbReference type="Pfam" id="PF12796">
    <property type="entry name" value="Ank_2"/>
    <property type="match status" value="1"/>
</dbReference>
<dbReference type="Gene3D" id="1.25.40.20">
    <property type="entry name" value="Ankyrin repeat-containing domain"/>
    <property type="match status" value="1"/>
</dbReference>
<organism evidence="1 2">
    <name type="scientific">Aphanomyces euteiches</name>
    <dbReference type="NCBI Taxonomy" id="100861"/>
    <lineage>
        <taxon>Eukaryota</taxon>
        <taxon>Sar</taxon>
        <taxon>Stramenopiles</taxon>
        <taxon>Oomycota</taxon>
        <taxon>Saprolegniomycetes</taxon>
        <taxon>Saprolegniales</taxon>
        <taxon>Verrucalvaceae</taxon>
        <taxon>Aphanomyces</taxon>
    </lineage>
</organism>
<dbReference type="PANTHER" id="PTHR46586:SF3">
    <property type="entry name" value="ANKYRIN REPEAT-CONTAINING PROTEIN"/>
    <property type="match status" value="1"/>
</dbReference>
<comment type="caution">
    <text evidence="1">The sequence shown here is derived from an EMBL/GenBank/DDBJ whole genome shotgun (WGS) entry which is preliminary data.</text>
</comment>
<dbReference type="Proteomes" id="UP000481153">
    <property type="component" value="Unassembled WGS sequence"/>
</dbReference>